<proteinExistence type="inferred from homology"/>
<comment type="similarity">
    <text evidence="1">Belongs to the NSRP1 family.</text>
</comment>
<organism evidence="5 6">
    <name type="scientific">Trichuris muris</name>
    <name type="common">Mouse whipworm</name>
    <dbReference type="NCBI Taxonomy" id="70415"/>
    <lineage>
        <taxon>Eukaryota</taxon>
        <taxon>Metazoa</taxon>
        <taxon>Ecdysozoa</taxon>
        <taxon>Nematoda</taxon>
        <taxon>Enoplea</taxon>
        <taxon>Dorylaimia</taxon>
        <taxon>Trichinellida</taxon>
        <taxon>Trichuridae</taxon>
        <taxon>Trichuris</taxon>
    </lineage>
</organism>
<dbReference type="Proteomes" id="UP000046395">
    <property type="component" value="Unassembled WGS sequence"/>
</dbReference>
<dbReference type="STRING" id="70415.A0A5S6PZK9"/>
<evidence type="ECO:0000256" key="3">
    <source>
        <dbReference type="SAM" id="MobiDB-lite"/>
    </source>
</evidence>
<keyword evidence="5" id="KW-1185">Reference proteome</keyword>
<reference evidence="6" key="1">
    <citation type="submission" date="2019-12" db="UniProtKB">
        <authorList>
            <consortium name="WormBaseParasite"/>
        </authorList>
    </citation>
    <scope>IDENTIFICATION</scope>
</reference>
<feature type="region of interest" description="Disordered" evidence="3">
    <location>
        <begin position="20"/>
        <end position="48"/>
    </location>
</feature>
<dbReference type="AlphaFoldDB" id="A0A5S6PZK9"/>
<dbReference type="Pfam" id="PF09745">
    <property type="entry name" value="NSRP1_N"/>
    <property type="match status" value="1"/>
</dbReference>
<dbReference type="WBParaSite" id="TMUE_0000000401.1">
    <property type="protein sequence ID" value="TMUE_0000000401.1"/>
    <property type="gene ID" value="WBGene00296341"/>
</dbReference>
<feature type="domain" description="Nuclear speckle splicing regulatory protein 1 N-terminal" evidence="4">
    <location>
        <begin position="59"/>
        <end position="175"/>
    </location>
</feature>
<evidence type="ECO:0000259" key="4">
    <source>
        <dbReference type="Pfam" id="PF09745"/>
    </source>
</evidence>
<dbReference type="PANTHER" id="PTHR31938">
    <property type="entry name" value="NUCLEAR SPECKLE SPLICING REGULATORY PROTEIN 1"/>
    <property type="match status" value="1"/>
</dbReference>
<evidence type="ECO:0000313" key="6">
    <source>
        <dbReference type="WBParaSite" id="TMUE_0000000401.1"/>
    </source>
</evidence>
<dbReference type="PANTHER" id="PTHR31938:SF4">
    <property type="entry name" value="NUCLEAR SPECKLE SPLICING REGULATORY PROTEIN 1"/>
    <property type="match status" value="1"/>
</dbReference>
<feature type="region of interest" description="Disordered" evidence="3">
    <location>
        <begin position="192"/>
        <end position="226"/>
    </location>
</feature>
<accession>A0A5S6PZK9</accession>
<sequence length="226" mass="26057">MAEGTSRYGLILKRPYKKLPQVPRPNVFGDSSDEDGVSSTSKKPQVATDVKMRSQFSVQIEKALEEDPNAFAYDEVYEKIERDRNNSRATAKEKDGAKPKYITALLKNAKKRQVEYEAREERKQQREREKEGGEFADKEVFVTGAYRRKLEELEEHNKAVERMDRIDEMMDVSKQKDLSGFYRHFLNDVAQPVSSLKDSETAAEQSGDQKGTIINRESKMPKKRRA</sequence>
<evidence type="ECO:0000256" key="1">
    <source>
        <dbReference type="ARBA" id="ARBA00010126"/>
    </source>
</evidence>
<dbReference type="InterPro" id="IPR018612">
    <property type="entry name" value="NSRP1_N"/>
</dbReference>
<protein>
    <submittedName>
        <fullName evidence="6">DUF2040 domain-containing protein</fullName>
    </submittedName>
</protein>
<feature type="compositionally biased region" description="Polar residues" evidence="3">
    <location>
        <begin position="192"/>
        <end position="209"/>
    </location>
</feature>
<feature type="region of interest" description="Disordered" evidence="3">
    <location>
        <begin position="115"/>
        <end position="134"/>
    </location>
</feature>
<keyword evidence="2" id="KW-0175">Coiled coil</keyword>
<dbReference type="InterPro" id="IPR042816">
    <property type="entry name" value="Nsrp1"/>
</dbReference>
<evidence type="ECO:0000256" key="2">
    <source>
        <dbReference type="ARBA" id="ARBA00023054"/>
    </source>
</evidence>
<evidence type="ECO:0000313" key="5">
    <source>
        <dbReference type="Proteomes" id="UP000046395"/>
    </source>
</evidence>
<name>A0A5S6PZK9_TRIMR</name>
<dbReference type="GO" id="GO:0000381">
    <property type="term" value="P:regulation of alternative mRNA splicing, via spliceosome"/>
    <property type="evidence" value="ECO:0007669"/>
    <property type="project" value="InterPro"/>
</dbReference>